<gene>
    <name evidence="1" type="ORF">IU459_31175</name>
</gene>
<comment type="caution">
    <text evidence="1">The sequence shown here is derived from an EMBL/GenBank/DDBJ whole genome shotgun (WGS) entry which is preliminary data.</text>
</comment>
<reference evidence="1 2" key="1">
    <citation type="submission" date="2020-10" db="EMBL/GenBank/DDBJ databases">
        <title>Identification of Nocardia species via Next-generation sequencing and recognition of intraspecies genetic diversity.</title>
        <authorList>
            <person name="Li P."/>
            <person name="Li P."/>
            <person name="Lu B."/>
        </authorList>
    </citation>
    <scope>NUCLEOTIDE SEQUENCE [LARGE SCALE GENOMIC DNA]</scope>
    <source>
        <strain evidence="1 2">BJ06-0157</strain>
    </source>
</reference>
<sequence>MSKTVLVTGASTGIGRAAALLLMSTLGRVLPQYTLDAVRLRALGLS</sequence>
<protein>
    <recommendedName>
        <fullName evidence="3">Short-chain dehydrogenase</fullName>
    </recommendedName>
</protein>
<dbReference type="Proteomes" id="UP000702209">
    <property type="component" value="Unassembled WGS sequence"/>
</dbReference>
<dbReference type="SUPFAM" id="SSF51735">
    <property type="entry name" value="NAD(P)-binding Rossmann-fold domains"/>
    <property type="match status" value="1"/>
</dbReference>
<dbReference type="RefSeq" id="WP_195133181.1">
    <property type="nucleotide sequence ID" value="NZ_JADLQX010000035.1"/>
</dbReference>
<evidence type="ECO:0000313" key="2">
    <source>
        <dbReference type="Proteomes" id="UP000702209"/>
    </source>
</evidence>
<proteinExistence type="predicted"/>
<evidence type="ECO:0008006" key="3">
    <source>
        <dbReference type="Google" id="ProtNLM"/>
    </source>
</evidence>
<evidence type="ECO:0000313" key="1">
    <source>
        <dbReference type="EMBL" id="MBF6301976.1"/>
    </source>
</evidence>
<name>A0ABS0CZZ6_9NOCA</name>
<dbReference type="Gene3D" id="3.40.50.720">
    <property type="entry name" value="NAD(P)-binding Rossmann-like Domain"/>
    <property type="match status" value="1"/>
</dbReference>
<dbReference type="InterPro" id="IPR036291">
    <property type="entry name" value="NAD(P)-bd_dom_sf"/>
</dbReference>
<keyword evidence="2" id="KW-1185">Reference proteome</keyword>
<dbReference type="EMBL" id="JADLQX010000035">
    <property type="protein sequence ID" value="MBF6301976.1"/>
    <property type="molecule type" value="Genomic_DNA"/>
</dbReference>
<organism evidence="1 2">
    <name type="scientific">Nocardia amamiensis</name>
    <dbReference type="NCBI Taxonomy" id="404578"/>
    <lineage>
        <taxon>Bacteria</taxon>
        <taxon>Bacillati</taxon>
        <taxon>Actinomycetota</taxon>
        <taxon>Actinomycetes</taxon>
        <taxon>Mycobacteriales</taxon>
        <taxon>Nocardiaceae</taxon>
        <taxon>Nocardia</taxon>
    </lineage>
</organism>
<accession>A0ABS0CZZ6</accession>